<evidence type="ECO:0000259" key="1">
    <source>
        <dbReference type="Pfam" id="PF03466"/>
    </source>
</evidence>
<organism evidence="2 3">
    <name type="scientific">Shewanella avicenniae</name>
    <dbReference type="NCBI Taxonomy" id="2814294"/>
    <lineage>
        <taxon>Bacteria</taxon>
        <taxon>Pseudomonadati</taxon>
        <taxon>Pseudomonadota</taxon>
        <taxon>Gammaproteobacteria</taxon>
        <taxon>Alteromonadales</taxon>
        <taxon>Shewanellaceae</taxon>
        <taxon>Shewanella</taxon>
    </lineage>
</organism>
<keyword evidence="3" id="KW-1185">Reference proteome</keyword>
<evidence type="ECO:0000313" key="3">
    <source>
        <dbReference type="Proteomes" id="UP000662770"/>
    </source>
</evidence>
<dbReference type="Gene3D" id="3.40.190.290">
    <property type="match status" value="1"/>
</dbReference>
<gene>
    <name evidence="2" type="ORF">JYB87_05325</name>
</gene>
<accession>A0ABX7QV94</accession>
<proteinExistence type="predicted"/>
<feature type="domain" description="LysR substrate-binding" evidence="1">
    <location>
        <begin position="3"/>
        <end position="89"/>
    </location>
</feature>
<sequence length="96" mass="10710">MNDKACQQASFTPNVVFESFDSNVRSLLVRTGVGVALLPEICWRSDVPAQLIKLLIDHEAMQRSILLSWMDNRYLSPAARDFCGFVGEYAATQAQS</sequence>
<dbReference type="Proteomes" id="UP000662770">
    <property type="component" value="Chromosome"/>
</dbReference>
<protein>
    <recommendedName>
        <fullName evidence="1">LysR substrate-binding domain-containing protein</fullName>
    </recommendedName>
</protein>
<reference evidence="2 3" key="1">
    <citation type="submission" date="2021-03" db="EMBL/GenBank/DDBJ databases">
        <title>Novel species identification of genus Shewanella.</title>
        <authorList>
            <person name="Liu G."/>
            <person name="Zhang Q."/>
        </authorList>
    </citation>
    <scope>NUCLEOTIDE SEQUENCE [LARGE SCALE GENOMIC DNA]</scope>
    <source>
        <strain evidence="2 3">FJAT-51800</strain>
    </source>
</reference>
<dbReference type="EMBL" id="CP071503">
    <property type="protein sequence ID" value="QSX35412.1"/>
    <property type="molecule type" value="Genomic_DNA"/>
</dbReference>
<dbReference type="Pfam" id="PF03466">
    <property type="entry name" value="LysR_substrate"/>
    <property type="match status" value="1"/>
</dbReference>
<dbReference type="SUPFAM" id="SSF53850">
    <property type="entry name" value="Periplasmic binding protein-like II"/>
    <property type="match status" value="1"/>
</dbReference>
<dbReference type="InterPro" id="IPR005119">
    <property type="entry name" value="LysR_subst-bd"/>
</dbReference>
<evidence type="ECO:0000313" key="2">
    <source>
        <dbReference type="EMBL" id="QSX35412.1"/>
    </source>
</evidence>
<name>A0ABX7QV94_9GAMM</name>